<dbReference type="NCBIfam" id="TIGR01782">
    <property type="entry name" value="TonB-Xanth-Caul"/>
    <property type="match status" value="1"/>
</dbReference>
<evidence type="ECO:0000256" key="9">
    <source>
        <dbReference type="RuleBase" id="RU003357"/>
    </source>
</evidence>
<dbReference type="SUPFAM" id="SSF56935">
    <property type="entry name" value="Porins"/>
    <property type="match status" value="1"/>
</dbReference>
<dbReference type="InterPro" id="IPR000531">
    <property type="entry name" value="Beta-barrel_TonB"/>
</dbReference>
<dbReference type="Pfam" id="PF07715">
    <property type="entry name" value="Plug"/>
    <property type="match status" value="1"/>
</dbReference>
<evidence type="ECO:0000256" key="3">
    <source>
        <dbReference type="ARBA" id="ARBA00022452"/>
    </source>
</evidence>
<accession>A0ABU9IVB0</accession>
<keyword evidence="10" id="KW-0732">Signal</keyword>
<reference evidence="13 14" key="1">
    <citation type="submission" date="2024-04" db="EMBL/GenBank/DDBJ databases">
        <title>Draft genome sequence of Pseudoxanthomonas putridarboris WD12.</title>
        <authorList>
            <person name="Oh J."/>
        </authorList>
    </citation>
    <scope>NUCLEOTIDE SEQUENCE [LARGE SCALE GENOMIC DNA]</scope>
    <source>
        <strain evidence="13 14">WD12</strain>
    </source>
</reference>
<feature type="chain" id="PRO_5047024874" evidence="10">
    <location>
        <begin position="31"/>
        <end position="923"/>
    </location>
</feature>
<comment type="similarity">
    <text evidence="8 9">Belongs to the TonB-dependent receptor family.</text>
</comment>
<keyword evidence="14" id="KW-1185">Reference proteome</keyword>
<dbReference type="InterPro" id="IPR010104">
    <property type="entry name" value="TonB_rcpt_bac"/>
</dbReference>
<evidence type="ECO:0000256" key="6">
    <source>
        <dbReference type="ARBA" id="ARBA00023136"/>
    </source>
</evidence>
<dbReference type="Pfam" id="PF00593">
    <property type="entry name" value="TonB_dep_Rec_b-barrel"/>
    <property type="match status" value="1"/>
</dbReference>
<keyword evidence="3 8" id="KW-1134">Transmembrane beta strand</keyword>
<dbReference type="Proteomes" id="UP001459204">
    <property type="component" value="Unassembled WGS sequence"/>
</dbReference>
<name>A0ABU9IVB0_9GAMM</name>
<dbReference type="InterPro" id="IPR037066">
    <property type="entry name" value="Plug_dom_sf"/>
</dbReference>
<keyword evidence="2 8" id="KW-0813">Transport</keyword>
<dbReference type="Gene3D" id="2.40.170.20">
    <property type="entry name" value="TonB-dependent receptor, beta-barrel domain"/>
    <property type="match status" value="1"/>
</dbReference>
<evidence type="ECO:0000256" key="4">
    <source>
        <dbReference type="ARBA" id="ARBA00022692"/>
    </source>
</evidence>
<dbReference type="RefSeq" id="WP_341724099.1">
    <property type="nucleotide sequence ID" value="NZ_JBBWWT010000001.1"/>
</dbReference>
<dbReference type="PANTHER" id="PTHR40980:SF3">
    <property type="entry name" value="TONB-DEPENDENT RECEPTOR-LIKE BETA-BARREL DOMAIN-CONTAINING PROTEIN"/>
    <property type="match status" value="1"/>
</dbReference>
<evidence type="ECO:0000256" key="8">
    <source>
        <dbReference type="PROSITE-ProRule" id="PRU01360"/>
    </source>
</evidence>
<keyword evidence="7 8" id="KW-0998">Cell outer membrane</keyword>
<evidence type="ECO:0000259" key="11">
    <source>
        <dbReference type="Pfam" id="PF00593"/>
    </source>
</evidence>
<gene>
    <name evidence="13" type="ORF">AAD027_00735</name>
</gene>
<dbReference type="Gene3D" id="2.170.130.10">
    <property type="entry name" value="TonB-dependent receptor, plug domain"/>
    <property type="match status" value="1"/>
</dbReference>
<dbReference type="InterPro" id="IPR039426">
    <property type="entry name" value="TonB-dep_rcpt-like"/>
</dbReference>
<keyword evidence="6 8" id="KW-0472">Membrane</keyword>
<evidence type="ECO:0000259" key="12">
    <source>
        <dbReference type="Pfam" id="PF07715"/>
    </source>
</evidence>
<keyword evidence="5 9" id="KW-0798">TonB box</keyword>
<dbReference type="PANTHER" id="PTHR40980">
    <property type="entry name" value="PLUG DOMAIN-CONTAINING PROTEIN"/>
    <property type="match status" value="1"/>
</dbReference>
<keyword evidence="4 8" id="KW-0812">Transmembrane</keyword>
<evidence type="ECO:0000256" key="5">
    <source>
        <dbReference type="ARBA" id="ARBA00023077"/>
    </source>
</evidence>
<evidence type="ECO:0000256" key="10">
    <source>
        <dbReference type="SAM" id="SignalP"/>
    </source>
</evidence>
<evidence type="ECO:0000256" key="2">
    <source>
        <dbReference type="ARBA" id="ARBA00022448"/>
    </source>
</evidence>
<evidence type="ECO:0000313" key="13">
    <source>
        <dbReference type="EMBL" id="MEL1262899.1"/>
    </source>
</evidence>
<proteinExistence type="inferred from homology"/>
<evidence type="ECO:0000256" key="7">
    <source>
        <dbReference type="ARBA" id="ARBA00023237"/>
    </source>
</evidence>
<dbReference type="PROSITE" id="PS52016">
    <property type="entry name" value="TONB_DEPENDENT_REC_3"/>
    <property type="match status" value="1"/>
</dbReference>
<feature type="domain" description="TonB-dependent receptor plug" evidence="12">
    <location>
        <begin position="65"/>
        <end position="174"/>
    </location>
</feature>
<organism evidence="13 14">
    <name type="scientific">Pseudoxanthomonas putridarboris</name>
    <dbReference type="NCBI Taxonomy" id="752605"/>
    <lineage>
        <taxon>Bacteria</taxon>
        <taxon>Pseudomonadati</taxon>
        <taxon>Pseudomonadota</taxon>
        <taxon>Gammaproteobacteria</taxon>
        <taxon>Lysobacterales</taxon>
        <taxon>Lysobacteraceae</taxon>
        <taxon>Pseudoxanthomonas</taxon>
    </lineage>
</organism>
<dbReference type="EMBL" id="JBBWWT010000001">
    <property type="protein sequence ID" value="MEL1262899.1"/>
    <property type="molecule type" value="Genomic_DNA"/>
</dbReference>
<dbReference type="CDD" id="cd01347">
    <property type="entry name" value="ligand_gated_channel"/>
    <property type="match status" value="1"/>
</dbReference>
<protein>
    <submittedName>
        <fullName evidence="13">TonB-dependent receptor</fullName>
    </submittedName>
</protein>
<evidence type="ECO:0000313" key="14">
    <source>
        <dbReference type="Proteomes" id="UP001459204"/>
    </source>
</evidence>
<dbReference type="InterPro" id="IPR012910">
    <property type="entry name" value="Plug_dom"/>
</dbReference>
<comment type="subcellular location">
    <subcellularLocation>
        <location evidence="1 8">Cell outer membrane</location>
        <topology evidence="1 8">Multi-pass membrane protein</topology>
    </subcellularLocation>
</comment>
<dbReference type="InterPro" id="IPR036942">
    <property type="entry name" value="Beta-barrel_TonB_sf"/>
</dbReference>
<keyword evidence="13" id="KW-0675">Receptor</keyword>
<feature type="signal peptide" evidence="10">
    <location>
        <begin position="1"/>
        <end position="30"/>
    </location>
</feature>
<comment type="caution">
    <text evidence="13">The sequence shown here is derived from an EMBL/GenBank/DDBJ whole genome shotgun (WGS) entry which is preliminary data.</text>
</comment>
<evidence type="ECO:0000256" key="1">
    <source>
        <dbReference type="ARBA" id="ARBA00004571"/>
    </source>
</evidence>
<feature type="domain" description="TonB-dependent receptor-like beta-barrel" evidence="11">
    <location>
        <begin position="424"/>
        <end position="889"/>
    </location>
</feature>
<sequence length="923" mass="100894">MPVSHHHRKTPVTLLAVSIGLALQIGAAQAQDAAQGPVDTTLDTISVTGYRASLEKALDIKRGEAGVVDAIVAEDIADFPDLNLAESLQRIPGVSITRDGGEGRNISVRGLGPQFTRVRINGIEALATGGGTDTSGGVNRGRGFDFNTFASELFSQLLVRKTSSADVEEGSLGATVDLRTARPFDYDGFTLAVGGQVGYNDLTDGTDPRGTFLISNTFADNTFGALLSVAYTDRKVVEEGSDSVRWANGPSNGNFSASSPFARARDADVYHPRIPRYNVYTHDQERIGVTGSLQFRPSNSTELALDVLYARFDANRVQDNMNAVSFSRGNANPDPATNPATGKPNTVVLDGEVDSRGNLVYGVFDNVDIRTEGRYDEQTTDFLQWGLSLRHKFNDALTLDALLGRSESEYDNPIQTTIIADKYDVDGYSWDYRGNSRRPVFGYGNMNPLDPTGWTLAEIRLRPQYAKNEYDTAQVDLTWTASSYFTLKGGVHYKDYTYTGREWRRSSELSVPADGDAALAGLMREFGLYGLGAGGVNRWVVPDVAAFARAFDIYSNSGIYAVSDTLSNVAANNRVVNEESTGFYLQGDFSFDIGPVPFRGNVGVRHVKTDLTSDGWSFVGSEAVKTRVTHDYSDTLPSFNLIAEVTPDFLVRLSGAEVMSRPNLGFLNPGATVTVSGGARTVATGNPKLDPFRAKTLDLNLEWYFSNEALLSLGLFYKDIDSYIQTSRETRPFNTSGLPDSLLAGTGALPTDEFTFQQPLNTPGGELTGYEISYQQPFTFLPGFWKDFGVQLNYTYVDSDIQYLSSTGAPSAKGPMVGLSKNAWNATLYYDNSKFSARVSAAYRDEYLNQIPGREGSDVEGTKESTTIDASLSYNITDNFSISLEGLNLTDEWSDLWIDSVGDRSIAYTHTGRQYMLGFRYKF</sequence>